<dbReference type="Proteomes" id="UP000183954">
    <property type="component" value="Unassembled WGS sequence"/>
</dbReference>
<evidence type="ECO:0000313" key="2">
    <source>
        <dbReference type="Proteomes" id="UP000183954"/>
    </source>
</evidence>
<name>A0A1M5ZDW2_9FIRM</name>
<sequence length="158" mass="18217">MLSILKFPYKSHDKESYRLTLQRLESKGFFKIADEKSEELERVLHKASDNGKYPILSDTSPCLYRMKRAFKLDIKLHDSVEFTHDFLLDHLKFRQVPETVAVHVTCSSVKMHISDKFKTVAEACAQKVIMPDDVQCCYSNSRTCEIGLSLRSGITINR</sequence>
<evidence type="ECO:0000313" key="1">
    <source>
        <dbReference type="EMBL" id="SHI22407.1"/>
    </source>
</evidence>
<protein>
    <submittedName>
        <fullName evidence="1">D-lactate dehydrogenase</fullName>
    </submittedName>
</protein>
<organism evidence="1 2">
    <name type="scientific">Desulfosporosinus lacus DSM 15449</name>
    <dbReference type="NCBI Taxonomy" id="1121420"/>
    <lineage>
        <taxon>Bacteria</taxon>
        <taxon>Bacillati</taxon>
        <taxon>Bacillota</taxon>
        <taxon>Clostridia</taxon>
        <taxon>Eubacteriales</taxon>
        <taxon>Desulfitobacteriaceae</taxon>
        <taxon>Desulfosporosinus</taxon>
    </lineage>
</organism>
<proteinExistence type="predicted"/>
<keyword evidence="2" id="KW-1185">Reference proteome</keyword>
<dbReference type="STRING" id="1121420.SAMN02746098_03218"/>
<dbReference type="AlphaFoldDB" id="A0A1M5ZDW2"/>
<gene>
    <name evidence="1" type="ORF">SAMN02746098_03218</name>
</gene>
<accession>A0A1M5ZDW2</accession>
<reference evidence="2" key="1">
    <citation type="submission" date="2016-11" db="EMBL/GenBank/DDBJ databases">
        <authorList>
            <person name="Varghese N."/>
            <person name="Submissions S."/>
        </authorList>
    </citation>
    <scope>NUCLEOTIDE SEQUENCE [LARGE SCALE GENOMIC DNA]</scope>
    <source>
        <strain evidence="2">DSM 15449</strain>
    </source>
</reference>
<dbReference type="EMBL" id="FQXJ01000011">
    <property type="protein sequence ID" value="SHI22407.1"/>
    <property type="molecule type" value="Genomic_DNA"/>
</dbReference>